<dbReference type="EMBL" id="LJSX01000005">
    <property type="protein sequence ID" value="KPQ11830.1"/>
    <property type="molecule type" value="Genomic_DNA"/>
</dbReference>
<organism evidence="1 3">
    <name type="scientific">Saliniramus fredricksonii</name>
    <dbReference type="NCBI Taxonomy" id="1653334"/>
    <lineage>
        <taxon>Bacteria</taxon>
        <taxon>Pseudomonadati</taxon>
        <taxon>Pseudomonadota</taxon>
        <taxon>Alphaproteobacteria</taxon>
        <taxon>Hyphomicrobiales</taxon>
        <taxon>Salinarimonadaceae</taxon>
        <taxon>Saliniramus</taxon>
    </lineage>
</organism>
<reference evidence="1 3" key="1">
    <citation type="submission" date="2015-09" db="EMBL/GenBank/DDBJ databases">
        <title>Identification and resolution of microdiversity through metagenomic sequencing of parallel consortia.</title>
        <authorList>
            <person name="Nelson W.C."/>
            <person name="Romine M.F."/>
            <person name="Lindemann S.R."/>
        </authorList>
    </citation>
    <scope>NUCLEOTIDE SEQUENCE [LARGE SCALE GENOMIC DNA]</scope>
    <source>
        <strain evidence="1">HL-109</strain>
    </source>
</reference>
<accession>A0A0P8BQL4</accession>
<evidence type="ECO:0000313" key="1">
    <source>
        <dbReference type="EMBL" id="KPQ11830.1"/>
    </source>
</evidence>
<reference evidence="2 4" key="2">
    <citation type="submission" date="2016-08" db="EMBL/GenBank/DDBJ databases">
        <authorList>
            <person name="Varghese N."/>
            <person name="Submissions Spin"/>
        </authorList>
    </citation>
    <scope>NUCLEOTIDE SEQUENCE [LARGE SCALE GENOMIC DNA]</scope>
    <source>
        <strain evidence="2 4">HL-109</strain>
    </source>
</reference>
<evidence type="ECO:0000313" key="2">
    <source>
        <dbReference type="EMBL" id="SCC82245.1"/>
    </source>
</evidence>
<evidence type="ECO:0000313" key="4">
    <source>
        <dbReference type="Proteomes" id="UP000182800"/>
    </source>
</evidence>
<comment type="caution">
    <text evidence="1">The sequence shown here is derived from an EMBL/GenBank/DDBJ whole genome shotgun (WGS) entry which is preliminary data.</text>
</comment>
<evidence type="ECO:0000313" key="3">
    <source>
        <dbReference type="Proteomes" id="UP000050497"/>
    </source>
</evidence>
<proteinExistence type="predicted"/>
<keyword evidence="4" id="KW-1185">Reference proteome</keyword>
<dbReference type="EMBL" id="FMBM01000002">
    <property type="protein sequence ID" value="SCC82245.1"/>
    <property type="molecule type" value="Genomic_DNA"/>
</dbReference>
<sequence length="101" mass="11858">MYIIDRWQWRATRRRVQLHARQLIETHGVRAFFRAHEDAWHALDEGHTPKARFHQAVCYAISRHLQRRAVLEAVFAPQGVRQAESKDAMGVVEAQLLRDFA</sequence>
<gene>
    <name evidence="2" type="ORF">GA0071312_3226</name>
    <name evidence="1" type="ORF">HLUCCO17_04955</name>
</gene>
<dbReference type="Proteomes" id="UP000182800">
    <property type="component" value="Unassembled WGS sequence"/>
</dbReference>
<protein>
    <submittedName>
        <fullName evidence="1">Uncharacterized protein</fullName>
    </submittedName>
</protein>
<name>A0A0P8BQL4_9HYPH</name>
<dbReference type="AlphaFoldDB" id="A0A0P8BQL4"/>
<dbReference type="Proteomes" id="UP000050497">
    <property type="component" value="Unassembled WGS sequence"/>
</dbReference>